<feature type="region of interest" description="Disordered" evidence="5">
    <location>
        <begin position="33"/>
        <end position="66"/>
    </location>
</feature>
<evidence type="ECO:0000256" key="4">
    <source>
        <dbReference type="PROSITE-ProRule" id="PRU00175"/>
    </source>
</evidence>
<dbReference type="PROSITE" id="PS50089">
    <property type="entry name" value="ZF_RING_2"/>
    <property type="match status" value="1"/>
</dbReference>
<feature type="domain" description="RING-type" evidence="7">
    <location>
        <begin position="81"/>
        <end position="133"/>
    </location>
</feature>
<evidence type="ECO:0000256" key="2">
    <source>
        <dbReference type="ARBA" id="ARBA00022771"/>
    </source>
</evidence>
<sequence length="150" mass="15733">MALAVGILLCAFFLGVFAMAGVRLFLRRRRRWQQQQPPPHAAGDAEKAEPGGVPAGEGRTREPPTVYSQGATQMAGAAQECAICLTEFAEGDDLRVLPACRHGFHADCAEAWLTSSSCSAGGSGAGPSCPICRASCRPPQPSPPPNPEMN</sequence>
<gene>
    <name evidence="8" type="ORF">SI8410_18021624</name>
</gene>
<dbReference type="Proteomes" id="UP000663760">
    <property type="component" value="Chromosome 18"/>
</dbReference>
<dbReference type="SUPFAM" id="SSF57850">
    <property type="entry name" value="RING/U-box"/>
    <property type="match status" value="1"/>
</dbReference>
<dbReference type="Pfam" id="PF13639">
    <property type="entry name" value="zf-RING_2"/>
    <property type="match status" value="1"/>
</dbReference>
<keyword evidence="9" id="KW-1185">Reference proteome</keyword>
<keyword evidence="6" id="KW-0472">Membrane</keyword>
<dbReference type="InterPro" id="IPR052788">
    <property type="entry name" value="RING-type_E3_ligase_ATL"/>
</dbReference>
<keyword evidence="1" id="KW-0479">Metal-binding</keyword>
<keyword evidence="6" id="KW-1133">Transmembrane helix</keyword>
<proteinExistence type="predicted"/>
<evidence type="ECO:0000256" key="5">
    <source>
        <dbReference type="SAM" id="MobiDB-lite"/>
    </source>
</evidence>
<dbReference type="PANTHER" id="PTHR45798:SF97">
    <property type="entry name" value="ALCOHOL-SENSITIVE RING FINGER PROTEIN 1"/>
    <property type="match status" value="1"/>
</dbReference>
<accession>A0A7I8LMT7</accession>
<name>A0A7I8LMT7_SPIIN</name>
<dbReference type="PANTHER" id="PTHR45798">
    <property type="entry name" value="RING-H2 FINGER PROTEIN ATL61-RELATED-RELATED"/>
    <property type="match status" value="1"/>
</dbReference>
<dbReference type="OrthoDB" id="8062037at2759"/>
<feature type="transmembrane region" description="Helical" evidence="6">
    <location>
        <begin position="6"/>
        <end position="26"/>
    </location>
</feature>
<protein>
    <recommendedName>
        <fullName evidence="7">RING-type domain-containing protein</fullName>
    </recommendedName>
</protein>
<keyword evidence="3" id="KW-0862">Zinc</keyword>
<dbReference type="InterPro" id="IPR001841">
    <property type="entry name" value="Znf_RING"/>
</dbReference>
<evidence type="ECO:0000256" key="3">
    <source>
        <dbReference type="ARBA" id="ARBA00022833"/>
    </source>
</evidence>
<keyword evidence="6" id="KW-0812">Transmembrane</keyword>
<dbReference type="AlphaFoldDB" id="A0A7I8LMT7"/>
<dbReference type="Gene3D" id="3.30.40.10">
    <property type="entry name" value="Zinc/RING finger domain, C3HC4 (zinc finger)"/>
    <property type="match status" value="1"/>
</dbReference>
<organism evidence="8 9">
    <name type="scientific">Spirodela intermedia</name>
    <name type="common">Intermediate duckweed</name>
    <dbReference type="NCBI Taxonomy" id="51605"/>
    <lineage>
        <taxon>Eukaryota</taxon>
        <taxon>Viridiplantae</taxon>
        <taxon>Streptophyta</taxon>
        <taxon>Embryophyta</taxon>
        <taxon>Tracheophyta</taxon>
        <taxon>Spermatophyta</taxon>
        <taxon>Magnoliopsida</taxon>
        <taxon>Liliopsida</taxon>
        <taxon>Araceae</taxon>
        <taxon>Lemnoideae</taxon>
        <taxon>Spirodela</taxon>
    </lineage>
</organism>
<reference evidence="8" key="1">
    <citation type="submission" date="2020-02" db="EMBL/GenBank/DDBJ databases">
        <authorList>
            <person name="Scholz U."/>
            <person name="Mascher M."/>
            <person name="Fiebig A."/>
        </authorList>
    </citation>
    <scope>NUCLEOTIDE SEQUENCE</scope>
</reference>
<evidence type="ECO:0000259" key="7">
    <source>
        <dbReference type="PROSITE" id="PS50089"/>
    </source>
</evidence>
<evidence type="ECO:0000256" key="1">
    <source>
        <dbReference type="ARBA" id="ARBA00022723"/>
    </source>
</evidence>
<evidence type="ECO:0000313" key="9">
    <source>
        <dbReference type="Proteomes" id="UP000663760"/>
    </source>
</evidence>
<evidence type="ECO:0000256" key="6">
    <source>
        <dbReference type="SAM" id="Phobius"/>
    </source>
</evidence>
<dbReference type="GO" id="GO:0008270">
    <property type="term" value="F:zinc ion binding"/>
    <property type="evidence" value="ECO:0007669"/>
    <property type="project" value="UniProtKB-KW"/>
</dbReference>
<keyword evidence="2 4" id="KW-0863">Zinc-finger</keyword>
<dbReference type="SMART" id="SM00184">
    <property type="entry name" value="RING"/>
    <property type="match status" value="1"/>
</dbReference>
<dbReference type="EMBL" id="LR746281">
    <property type="protein sequence ID" value="CAA7410946.1"/>
    <property type="molecule type" value="Genomic_DNA"/>
</dbReference>
<dbReference type="InterPro" id="IPR013083">
    <property type="entry name" value="Znf_RING/FYVE/PHD"/>
</dbReference>
<evidence type="ECO:0000313" key="8">
    <source>
        <dbReference type="EMBL" id="CAA7410946.1"/>
    </source>
</evidence>